<dbReference type="GO" id="GO:0008168">
    <property type="term" value="F:methyltransferase activity"/>
    <property type="evidence" value="ECO:0007669"/>
    <property type="project" value="UniProtKB-KW"/>
</dbReference>
<proteinExistence type="inferred from homology"/>
<evidence type="ECO:0000256" key="13">
    <source>
        <dbReference type="ARBA" id="ARBA00023268"/>
    </source>
</evidence>
<dbReference type="Pfam" id="PF06750">
    <property type="entry name" value="A24_N_bact"/>
    <property type="match status" value="1"/>
</dbReference>
<keyword evidence="9 18" id="KW-0812">Transmembrane</keyword>
<dbReference type="AlphaFoldDB" id="A0A418YI44"/>
<dbReference type="FunFam" id="1.20.120.1220:FF:000001">
    <property type="entry name" value="Type 4 prepilin-like proteins leader peptide-processing enzyme"/>
    <property type="match status" value="1"/>
</dbReference>
<comment type="subcellular location">
    <subcellularLocation>
        <location evidence="1">Cell inner membrane</location>
        <topology evidence="1">Multi-pass membrane protein</topology>
    </subcellularLocation>
    <subcellularLocation>
        <location evidence="18">Cell membrane</location>
        <topology evidence="18">Multi-pass membrane protein</topology>
    </subcellularLocation>
</comment>
<dbReference type="InterPro" id="IPR014032">
    <property type="entry name" value="Peptidase_A24A_bac"/>
</dbReference>
<keyword evidence="10 18" id="KW-0378">Hydrolase</keyword>
<evidence type="ECO:0000256" key="10">
    <source>
        <dbReference type="ARBA" id="ARBA00022801"/>
    </source>
</evidence>
<dbReference type="GO" id="GO:0006465">
    <property type="term" value="P:signal peptide processing"/>
    <property type="evidence" value="ECO:0007669"/>
    <property type="project" value="TreeGrafter"/>
</dbReference>
<gene>
    <name evidence="22" type="ORF">D1Z90_05240</name>
</gene>
<evidence type="ECO:0000313" key="23">
    <source>
        <dbReference type="Proteomes" id="UP000283255"/>
    </source>
</evidence>
<evidence type="ECO:0000259" key="20">
    <source>
        <dbReference type="Pfam" id="PF01478"/>
    </source>
</evidence>
<dbReference type="EMBL" id="QZCH01000003">
    <property type="protein sequence ID" value="RJG50048.1"/>
    <property type="molecule type" value="Genomic_DNA"/>
</dbReference>
<keyword evidence="13 18" id="KW-0511">Multifunctional enzyme</keyword>
<evidence type="ECO:0000256" key="3">
    <source>
        <dbReference type="ARBA" id="ARBA00022475"/>
    </source>
</evidence>
<comment type="catalytic activity">
    <reaction evidence="14 18">
        <text>Typically cleaves a -Gly-|-Phe- bond to release an N-terminal, basic peptide of 5-8 residues from type IV prepilin, and then N-methylates the new N-terminal amino group, the methyl donor being S-adenosyl-L-methionine.</text>
        <dbReference type="EC" id="3.4.23.43"/>
    </reaction>
</comment>
<organism evidence="22 23">
    <name type="scientific">Motilimonas pumila</name>
    <dbReference type="NCBI Taxonomy" id="2303987"/>
    <lineage>
        <taxon>Bacteria</taxon>
        <taxon>Pseudomonadati</taxon>
        <taxon>Pseudomonadota</taxon>
        <taxon>Gammaproteobacteria</taxon>
        <taxon>Alteromonadales</taxon>
        <taxon>Alteromonadales genera incertae sedis</taxon>
        <taxon>Motilimonas</taxon>
    </lineage>
</organism>
<evidence type="ECO:0000313" key="22">
    <source>
        <dbReference type="EMBL" id="RJG50048.1"/>
    </source>
</evidence>
<name>A0A418YI44_9GAMM</name>
<feature type="transmembrane region" description="Helical" evidence="19">
    <location>
        <begin position="166"/>
        <end position="183"/>
    </location>
</feature>
<keyword evidence="3" id="KW-1003">Cell membrane</keyword>
<keyword evidence="23" id="KW-1185">Reference proteome</keyword>
<evidence type="ECO:0000256" key="15">
    <source>
        <dbReference type="ARBA" id="ARBA00067082"/>
    </source>
</evidence>
<dbReference type="EC" id="2.1.1.-" evidence="18"/>
<evidence type="ECO:0000256" key="9">
    <source>
        <dbReference type="ARBA" id="ARBA00022692"/>
    </source>
</evidence>
<evidence type="ECO:0000256" key="5">
    <source>
        <dbReference type="ARBA" id="ARBA00022603"/>
    </source>
</evidence>
<evidence type="ECO:0000259" key="21">
    <source>
        <dbReference type="Pfam" id="PF06750"/>
    </source>
</evidence>
<evidence type="ECO:0000256" key="16">
    <source>
        <dbReference type="ARBA" id="ARBA00071870"/>
    </source>
</evidence>
<dbReference type="PANTHER" id="PTHR30487">
    <property type="entry name" value="TYPE 4 PREPILIN-LIKE PROTEINS LEADER PEPTIDE-PROCESSING ENZYME"/>
    <property type="match status" value="1"/>
</dbReference>
<comment type="similarity">
    <text evidence="2 17">Belongs to the peptidase A24 family.</text>
</comment>
<dbReference type="GO" id="GO:0004190">
    <property type="term" value="F:aspartic-type endopeptidase activity"/>
    <property type="evidence" value="ECO:0007669"/>
    <property type="project" value="UniProtKB-EC"/>
</dbReference>
<keyword evidence="11 19" id="KW-1133">Transmembrane helix</keyword>
<sequence length="295" mass="32611">MTEILLLLQGSLWALCLVVLCLGLLVGSFLNVVIHRLPKMMQAEWRSECRAFLEDELKAAPTKEEKPKYNLVVPRSACPQCGHKITALENIPIISWLCLKGKCSECKTPISARYPSIELLTGLMSLAVAFVVPFGWPLLAALVLTWTLIALTFIDFDTMLLPDNMTLPLLWLGLIVNFNGSFATLEDAVIGAMAGYLSLWSIYWAFKILTKKEGMGYGDFKLLAALGAWFGWQALPLIILLSSFVGAIVGISLMALAKNGRGQPIPFGPYLAAAGWIYLVYGEQLIELYYRFLLG</sequence>
<dbReference type="InterPro" id="IPR050882">
    <property type="entry name" value="Prepilin_peptidase/N-MTase"/>
</dbReference>
<evidence type="ECO:0000256" key="19">
    <source>
        <dbReference type="SAM" id="Phobius"/>
    </source>
</evidence>
<evidence type="ECO:0000256" key="1">
    <source>
        <dbReference type="ARBA" id="ARBA00004429"/>
    </source>
</evidence>
<dbReference type="EC" id="3.4.23.43" evidence="15 18"/>
<evidence type="ECO:0000256" key="11">
    <source>
        <dbReference type="ARBA" id="ARBA00022989"/>
    </source>
</evidence>
<feature type="transmembrane region" description="Helical" evidence="19">
    <location>
        <begin position="267"/>
        <end position="290"/>
    </location>
</feature>
<comment type="caution">
    <text evidence="22">The sequence shown here is derived from an EMBL/GenBank/DDBJ whole genome shotgun (WGS) entry which is preliminary data.</text>
</comment>
<evidence type="ECO:0000256" key="8">
    <source>
        <dbReference type="ARBA" id="ARBA00022691"/>
    </source>
</evidence>
<comment type="function">
    <text evidence="18">Plays an essential role in type IV pili and type II pseudopili formation by proteolytically removing the leader sequence from substrate proteins and subsequently monomethylating the alpha-amino group of the newly exposed N-terminal phenylalanine.</text>
</comment>
<reference evidence="22 23" key="1">
    <citation type="submission" date="2018-09" db="EMBL/GenBank/DDBJ databases">
        <authorList>
            <person name="Wang F."/>
        </authorList>
    </citation>
    <scope>NUCLEOTIDE SEQUENCE [LARGE SCALE GENOMIC DNA]</scope>
    <source>
        <strain evidence="22 23">PLHSC7-2</strain>
    </source>
</reference>
<reference evidence="22 23" key="2">
    <citation type="submission" date="2019-01" db="EMBL/GenBank/DDBJ databases">
        <title>Motilimonas pumilus sp. nov., isolated from the gut of sea cucumber (Apostichopus japonicus).</title>
        <authorList>
            <person name="Wang F.-Q."/>
            <person name="Ren L.-H."/>
            <person name="Lin Y.-W."/>
            <person name="Sun G.-H."/>
            <person name="Du Z.-J."/>
            <person name="Zhao J.-X."/>
            <person name="Liu X.-J."/>
            <person name="Liu L.-J."/>
        </authorList>
    </citation>
    <scope>NUCLEOTIDE SEQUENCE [LARGE SCALE GENOMIC DNA]</scope>
    <source>
        <strain evidence="22 23">PLHSC7-2</strain>
    </source>
</reference>
<dbReference type="GO" id="GO:0005886">
    <property type="term" value="C:plasma membrane"/>
    <property type="evidence" value="ECO:0007669"/>
    <property type="project" value="UniProtKB-SubCell"/>
</dbReference>
<feature type="transmembrane region" description="Helical" evidence="19">
    <location>
        <begin position="12"/>
        <end position="34"/>
    </location>
</feature>
<dbReference type="OrthoDB" id="9789291at2"/>
<keyword evidence="4" id="KW-0997">Cell inner membrane</keyword>
<dbReference type="Proteomes" id="UP000283255">
    <property type="component" value="Unassembled WGS sequence"/>
</dbReference>
<keyword evidence="7 18" id="KW-0808">Transferase</keyword>
<feature type="transmembrane region" description="Helical" evidence="19">
    <location>
        <begin position="189"/>
        <end position="210"/>
    </location>
</feature>
<protein>
    <recommendedName>
        <fullName evidence="16 18">Prepilin leader peptidase/N-methyltransferase</fullName>
        <ecNumber evidence="18">2.1.1.-</ecNumber>
        <ecNumber evidence="15 18">3.4.23.43</ecNumber>
    </recommendedName>
</protein>
<evidence type="ECO:0000256" key="12">
    <source>
        <dbReference type="ARBA" id="ARBA00023136"/>
    </source>
</evidence>
<evidence type="ECO:0000256" key="4">
    <source>
        <dbReference type="ARBA" id="ARBA00022519"/>
    </source>
</evidence>
<feature type="domain" description="Prepilin type IV endopeptidase peptidase" evidence="20">
    <location>
        <begin position="142"/>
        <end position="251"/>
    </location>
</feature>
<keyword evidence="8" id="KW-0949">S-adenosyl-L-methionine</keyword>
<evidence type="ECO:0000256" key="6">
    <source>
        <dbReference type="ARBA" id="ARBA00022670"/>
    </source>
</evidence>
<keyword evidence="5 18" id="KW-0489">Methyltransferase</keyword>
<dbReference type="Gene3D" id="1.20.120.1220">
    <property type="match status" value="1"/>
</dbReference>
<dbReference type="InterPro" id="IPR000045">
    <property type="entry name" value="Prepilin_IV_endopep_pep"/>
</dbReference>
<evidence type="ECO:0000256" key="2">
    <source>
        <dbReference type="ARBA" id="ARBA00005801"/>
    </source>
</evidence>
<dbReference type="GO" id="GO:0032259">
    <property type="term" value="P:methylation"/>
    <property type="evidence" value="ECO:0007669"/>
    <property type="project" value="UniProtKB-KW"/>
</dbReference>
<dbReference type="RefSeq" id="WP_119909694.1">
    <property type="nucleotide sequence ID" value="NZ_QZCH01000003.1"/>
</dbReference>
<evidence type="ECO:0000256" key="14">
    <source>
        <dbReference type="ARBA" id="ARBA00050401"/>
    </source>
</evidence>
<dbReference type="InterPro" id="IPR010627">
    <property type="entry name" value="Prepilin_pept_A24_N"/>
</dbReference>
<keyword evidence="6 18" id="KW-0645">Protease</keyword>
<dbReference type="PRINTS" id="PR00864">
    <property type="entry name" value="PREPILNPTASE"/>
</dbReference>
<feature type="domain" description="Prepilin peptidase A24 N-terminal" evidence="21">
    <location>
        <begin position="22"/>
        <end position="130"/>
    </location>
</feature>
<feature type="transmembrane region" description="Helical" evidence="19">
    <location>
        <begin position="138"/>
        <end position="154"/>
    </location>
</feature>
<dbReference type="PANTHER" id="PTHR30487:SF0">
    <property type="entry name" value="PREPILIN LEADER PEPTIDASE_N-METHYLTRANSFERASE-RELATED"/>
    <property type="match status" value="1"/>
</dbReference>
<keyword evidence="12 19" id="KW-0472">Membrane</keyword>
<feature type="transmembrane region" description="Helical" evidence="19">
    <location>
        <begin position="222"/>
        <end position="255"/>
    </location>
</feature>
<accession>A0A418YI44</accession>
<dbReference type="Pfam" id="PF01478">
    <property type="entry name" value="Peptidase_A24"/>
    <property type="match status" value="1"/>
</dbReference>
<evidence type="ECO:0000256" key="17">
    <source>
        <dbReference type="RuleBase" id="RU003793"/>
    </source>
</evidence>
<evidence type="ECO:0000256" key="18">
    <source>
        <dbReference type="RuleBase" id="RU003794"/>
    </source>
</evidence>
<evidence type="ECO:0000256" key="7">
    <source>
        <dbReference type="ARBA" id="ARBA00022679"/>
    </source>
</evidence>